<evidence type="ECO:0008006" key="2">
    <source>
        <dbReference type="Google" id="ProtNLM"/>
    </source>
</evidence>
<organism evidence="1">
    <name type="scientific">marine metagenome</name>
    <dbReference type="NCBI Taxonomy" id="408172"/>
    <lineage>
        <taxon>unclassified sequences</taxon>
        <taxon>metagenomes</taxon>
        <taxon>ecological metagenomes</taxon>
    </lineage>
</organism>
<protein>
    <recommendedName>
        <fullName evidence="2">AB hydrolase-1 domain-containing protein</fullName>
    </recommendedName>
</protein>
<gene>
    <name evidence="1" type="ORF">METZ01_LOCUS499356</name>
</gene>
<dbReference type="SUPFAM" id="SSF53474">
    <property type="entry name" value="alpha/beta-Hydrolases"/>
    <property type="match status" value="1"/>
</dbReference>
<dbReference type="EMBL" id="UINC01219158">
    <property type="protein sequence ID" value="SVE46502.1"/>
    <property type="molecule type" value="Genomic_DNA"/>
</dbReference>
<accession>A0A383DPR3</accession>
<name>A0A383DPR3_9ZZZZ</name>
<proteinExistence type="predicted"/>
<evidence type="ECO:0000313" key="1">
    <source>
        <dbReference type="EMBL" id="SVE46502.1"/>
    </source>
</evidence>
<feature type="non-terminal residue" evidence="1">
    <location>
        <position position="59"/>
    </location>
</feature>
<dbReference type="Gene3D" id="3.40.50.1820">
    <property type="entry name" value="alpha/beta hydrolase"/>
    <property type="match status" value="1"/>
</dbReference>
<reference evidence="1" key="1">
    <citation type="submission" date="2018-05" db="EMBL/GenBank/DDBJ databases">
        <authorList>
            <person name="Lanie J.A."/>
            <person name="Ng W.-L."/>
            <person name="Kazmierczak K.M."/>
            <person name="Andrzejewski T.M."/>
            <person name="Davidsen T.M."/>
            <person name="Wayne K.J."/>
            <person name="Tettelin H."/>
            <person name="Glass J.I."/>
            <person name="Rusch D."/>
            <person name="Podicherti R."/>
            <person name="Tsui H.-C.T."/>
            <person name="Winkler M.E."/>
        </authorList>
    </citation>
    <scope>NUCLEOTIDE SEQUENCE</scope>
</reference>
<sequence>MPSANINGTEINYRWDGDERSPVLVLSNSLTTDLRLWDEQIPAFTKHFRVLRYDNRGHG</sequence>
<dbReference type="InterPro" id="IPR029058">
    <property type="entry name" value="AB_hydrolase_fold"/>
</dbReference>
<dbReference type="AlphaFoldDB" id="A0A383DPR3"/>